<evidence type="ECO:0000259" key="3">
    <source>
        <dbReference type="Pfam" id="PF00455"/>
    </source>
</evidence>
<evidence type="ECO:0000259" key="4">
    <source>
        <dbReference type="Pfam" id="PF08220"/>
    </source>
</evidence>
<dbReference type="InterPro" id="IPR050313">
    <property type="entry name" value="Carb_Metab_HTH_regulators"/>
</dbReference>
<evidence type="ECO:0000313" key="6">
    <source>
        <dbReference type="Proteomes" id="UP001557465"/>
    </source>
</evidence>
<dbReference type="SUPFAM" id="SSF100950">
    <property type="entry name" value="NagB/RpiA/CoA transferase-like"/>
    <property type="match status" value="1"/>
</dbReference>
<dbReference type="RefSeq" id="WP_295533194.1">
    <property type="nucleotide sequence ID" value="NZ_JBFRYC010000004.1"/>
</dbReference>
<comment type="caution">
    <text evidence="5">The sequence shown here is derived from an EMBL/GenBank/DDBJ whole genome shotgun (WGS) entry which is preliminary data.</text>
</comment>
<dbReference type="Pfam" id="PF08220">
    <property type="entry name" value="HTH_DeoR"/>
    <property type="match status" value="1"/>
</dbReference>
<dbReference type="EMBL" id="JBFRYC010000004">
    <property type="protein sequence ID" value="MEX1661865.1"/>
    <property type="molecule type" value="Genomic_DNA"/>
</dbReference>
<dbReference type="InterPro" id="IPR014036">
    <property type="entry name" value="DeoR-like_C"/>
</dbReference>
<name>A0ABV3TL15_9RHOB</name>
<dbReference type="Proteomes" id="UP001557465">
    <property type="component" value="Unassembled WGS sequence"/>
</dbReference>
<reference evidence="5 6" key="1">
    <citation type="journal article" date="2011" name="Int. J. Syst. Evol. Microbiol.">
        <title>Zhongshania antarctica gen. nov., sp. nov. and Zhongshania guokunii sp. nov., gammaproteobacteria respectively isolated from coastal attached (fast) ice and surface seawater of the Antarctic.</title>
        <authorList>
            <person name="Li H.J."/>
            <person name="Zhang X.Y."/>
            <person name="Chen C.X."/>
            <person name="Zhang Y.J."/>
            <person name="Gao Z.M."/>
            <person name="Yu Y."/>
            <person name="Chen X.L."/>
            <person name="Chen B."/>
            <person name="Zhang Y.Z."/>
        </authorList>
    </citation>
    <scope>NUCLEOTIDE SEQUENCE [LARGE SCALE GENOMIC DNA]</scope>
    <source>
        <strain evidence="5 6">15-R06ZXC-3</strain>
    </source>
</reference>
<protein>
    <submittedName>
        <fullName evidence="5">DeoR/GlpR family DNA-binding transcription regulator</fullName>
    </submittedName>
</protein>
<dbReference type="Pfam" id="PF00455">
    <property type="entry name" value="DeoRC"/>
    <property type="match status" value="1"/>
</dbReference>
<keyword evidence="1" id="KW-0805">Transcription regulation</keyword>
<dbReference type="InterPro" id="IPR037171">
    <property type="entry name" value="NagB/RpiA_transferase-like"/>
</dbReference>
<gene>
    <name evidence="5" type="ORF">AB4874_09395</name>
</gene>
<organism evidence="5 6">
    <name type="scientific">Thioclava arctica</name>
    <dbReference type="NCBI Taxonomy" id="3238301"/>
    <lineage>
        <taxon>Bacteria</taxon>
        <taxon>Pseudomonadati</taxon>
        <taxon>Pseudomonadota</taxon>
        <taxon>Alphaproteobacteria</taxon>
        <taxon>Rhodobacterales</taxon>
        <taxon>Paracoccaceae</taxon>
        <taxon>Thioclava</taxon>
    </lineage>
</organism>
<dbReference type="PANTHER" id="PTHR30363">
    <property type="entry name" value="HTH-TYPE TRANSCRIPTIONAL REGULATOR SRLR-RELATED"/>
    <property type="match status" value="1"/>
</dbReference>
<feature type="domain" description="DeoR-like transcriptional repressor C-terminal sensor" evidence="3">
    <location>
        <begin position="77"/>
        <end position="233"/>
    </location>
</feature>
<dbReference type="GO" id="GO:0003677">
    <property type="term" value="F:DNA binding"/>
    <property type="evidence" value="ECO:0007669"/>
    <property type="project" value="UniProtKB-KW"/>
</dbReference>
<keyword evidence="2" id="KW-0804">Transcription</keyword>
<keyword evidence="5" id="KW-0238">DNA-binding</keyword>
<feature type="domain" description="HTH deoR-type" evidence="4">
    <location>
        <begin position="10"/>
        <end position="44"/>
    </location>
</feature>
<dbReference type="PANTHER" id="PTHR30363:SF8">
    <property type="entry name" value="DEOXYRIBOSE OPERON REPRESSOR"/>
    <property type="match status" value="1"/>
</dbReference>
<evidence type="ECO:0000313" key="5">
    <source>
        <dbReference type="EMBL" id="MEX1661865.1"/>
    </source>
</evidence>
<evidence type="ECO:0000256" key="2">
    <source>
        <dbReference type="ARBA" id="ARBA00023163"/>
    </source>
</evidence>
<evidence type="ECO:0000256" key="1">
    <source>
        <dbReference type="ARBA" id="ARBA00023015"/>
    </source>
</evidence>
<dbReference type="Gene3D" id="3.40.50.1360">
    <property type="match status" value="1"/>
</dbReference>
<accession>A0ABV3TL15</accession>
<proteinExistence type="predicted"/>
<keyword evidence="6" id="KW-1185">Reference proteome</keyword>
<dbReference type="SMART" id="SM01134">
    <property type="entry name" value="DeoRC"/>
    <property type="match status" value="1"/>
</dbReference>
<dbReference type="InterPro" id="IPR001034">
    <property type="entry name" value="DeoR_HTH"/>
</dbReference>
<sequence>MTRPSRQQERIAQISALLDVSPSLRLRDLSHQLGVTEMTLRRDAAQAASGFACRGGYIVATRTTEHYDFDAQMTRAIDAKRAACEHARALVPDGAVVFLDTGTTLPHLARLLAHSKARRIITHCFTTAEILQGRSDVPVEFLGGEIKSSTRSCHADNPEIRLAPLAIDVAFLSAGGIDKRGTVSCSHDYEVALKRAAISLSNQSFLVLDESKIGASKSVAFCEINEIAGLVTEVGLYSAAQLKNRLTLPFHE</sequence>